<comment type="caution">
    <text evidence="2">The sequence shown here is derived from an EMBL/GenBank/DDBJ whole genome shotgun (WGS) entry which is preliminary data.</text>
</comment>
<accession>A0A5B0LWW7</accession>
<sequence>MDIRIRRWRNDSPLELKEHEMWGLNARVIQKTATDTNQEEMWREVTGRTSRIDFELEIEKAGRTRKLKSRTHGWIDSGERAHPTPIGPDPVTPVTGLKHSSYSANDSVAKPRAPPSAPLVELALELCS</sequence>
<organism evidence="2 3">
    <name type="scientific">Puccinia graminis f. sp. tritici</name>
    <dbReference type="NCBI Taxonomy" id="56615"/>
    <lineage>
        <taxon>Eukaryota</taxon>
        <taxon>Fungi</taxon>
        <taxon>Dikarya</taxon>
        <taxon>Basidiomycota</taxon>
        <taxon>Pucciniomycotina</taxon>
        <taxon>Pucciniomycetes</taxon>
        <taxon>Pucciniales</taxon>
        <taxon>Pucciniaceae</taxon>
        <taxon>Puccinia</taxon>
    </lineage>
</organism>
<evidence type="ECO:0000313" key="3">
    <source>
        <dbReference type="Proteomes" id="UP000324748"/>
    </source>
</evidence>
<feature type="region of interest" description="Disordered" evidence="1">
    <location>
        <begin position="67"/>
        <end position="114"/>
    </location>
</feature>
<evidence type="ECO:0000256" key="1">
    <source>
        <dbReference type="SAM" id="MobiDB-lite"/>
    </source>
</evidence>
<gene>
    <name evidence="2" type="ORF">PGT21_007103</name>
</gene>
<name>A0A5B0LWW7_PUCGR</name>
<protein>
    <submittedName>
        <fullName evidence="2">Uncharacterized protein</fullName>
    </submittedName>
</protein>
<dbReference type="AlphaFoldDB" id="A0A5B0LWW7"/>
<dbReference type="EMBL" id="VSWC01000183">
    <property type="protein sequence ID" value="KAA1068955.1"/>
    <property type="molecule type" value="Genomic_DNA"/>
</dbReference>
<reference evidence="2 3" key="1">
    <citation type="submission" date="2019-05" db="EMBL/GenBank/DDBJ databases">
        <title>Emergence of the Ug99 lineage of the wheat stem rust pathogen through somatic hybridization.</title>
        <authorList>
            <person name="Li F."/>
            <person name="Upadhyaya N.M."/>
            <person name="Sperschneider J."/>
            <person name="Matny O."/>
            <person name="Nguyen-Phuc H."/>
            <person name="Mago R."/>
            <person name="Raley C."/>
            <person name="Miller M.E."/>
            <person name="Silverstein K.A.T."/>
            <person name="Henningsen E."/>
            <person name="Hirsch C.D."/>
            <person name="Visser B."/>
            <person name="Pretorius Z.A."/>
            <person name="Steffenson B.J."/>
            <person name="Schwessinger B."/>
            <person name="Dodds P.N."/>
            <person name="Figueroa M."/>
        </authorList>
    </citation>
    <scope>NUCLEOTIDE SEQUENCE [LARGE SCALE GENOMIC DNA]</scope>
    <source>
        <strain evidence="2">21-0</strain>
    </source>
</reference>
<proteinExistence type="predicted"/>
<dbReference type="Proteomes" id="UP000324748">
    <property type="component" value="Unassembled WGS sequence"/>
</dbReference>
<keyword evidence="3" id="KW-1185">Reference proteome</keyword>
<evidence type="ECO:0000313" key="2">
    <source>
        <dbReference type="EMBL" id="KAA1068955.1"/>
    </source>
</evidence>